<dbReference type="eggNOG" id="ENOG5031JZV">
    <property type="taxonomic scope" value="Bacteria"/>
</dbReference>
<organism evidence="1 2">
    <name type="scientific">Pasteurella bettyae CCUG 2042</name>
    <dbReference type="NCBI Taxonomy" id="1095749"/>
    <lineage>
        <taxon>Bacteria</taxon>
        <taxon>Pseudomonadati</taxon>
        <taxon>Pseudomonadota</taxon>
        <taxon>Gammaproteobacteria</taxon>
        <taxon>Pasteurellales</taxon>
        <taxon>Pasteurellaceae</taxon>
        <taxon>Pasteurella</taxon>
    </lineage>
</organism>
<evidence type="ECO:0000313" key="1">
    <source>
        <dbReference type="EMBL" id="EIJ70530.1"/>
    </source>
</evidence>
<name>I3DFN7_9PAST</name>
<dbReference type="PATRIC" id="fig|1095749.3.peg.717"/>
<reference evidence="1 2" key="1">
    <citation type="submission" date="2012-03" db="EMBL/GenBank/DDBJ databases">
        <authorList>
            <person name="Harkins D.M."/>
            <person name="Madupu R."/>
            <person name="Durkin A.S."/>
            <person name="Torralba M."/>
            <person name="Methe B."/>
            <person name="Sutton G.G."/>
            <person name="Nelson K.E."/>
        </authorList>
    </citation>
    <scope>NUCLEOTIDE SEQUENCE [LARGE SCALE GENOMIC DNA]</scope>
    <source>
        <strain evidence="1 2">CCUG 2042</strain>
    </source>
</reference>
<evidence type="ECO:0000313" key="2">
    <source>
        <dbReference type="Proteomes" id="UP000006457"/>
    </source>
</evidence>
<gene>
    <name evidence="1" type="ORF">HMPREF1052_2120</name>
</gene>
<proteinExistence type="predicted"/>
<dbReference type="OrthoDB" id="5689712at2"/>
<accession>I3DFN7</accession>
<protein>
    <recommendedName>
        <fullName evidence="3">AsmA-like C-terminal domain-containing protein</fullName>
    </recommendedName>
</protein>
<keyword evidence="2" id="KW-1185">Reference proteome</keyword>
<evidence type="ECO:0008006" key="3">
    <source>
        <dbReference type="Google" id="ProtNLM"/>
    </source>
</evidence>
<comment type="caution">
    <text evidence="1">The sequence shown here is derived from an EMBL/GenBank/DDBJ whole genome shotgun (WGS) entry which is preliminary data.</text>
</comment>
<dbReference type="AlphaFoldDB" id="I3DFN7"/>
<sequence length="452" mass="51334">MSKKVAAIILGILIALLVFLHIQKDKAETKLITLLQKQGIEVHSLDFSFLLRPAFTAEKIRYVLDGNQVISFERATAELAGLSVFSGDFTITQLQFDNGKFWRNPEQPAELQSITLSVTPAHLNFVAIDDLIHFLQTKKMKNDKLNQWLYGVEFKAKNRHNDDISLATKLKFIPQGIALKDTQISVDLNELAYSNNKQFDASIGQTTIISNLAQLDHYEFVADTLKLNSQDLGRIHAKLNLPKGNLETQSMSFTSSACNYCNSSIHIIPTHEQSKIVQFKTEFFPIEKLLSVLKLPVVISGKSDVSAVLHFGDTEMTSGTFDLNVMNGKLQGLNLISLVAQYLPINYDEEKLKNLETNFLQYNTKLNWLGRDVYLENMSLRTDELILKGYGKADLRSMKCDVMVNIGVNNPNYKNLSLPIRFFDDCSSPQYKVEITKDFRQQLKNFMKEKFK</sequence>
<dbReference type="EMBL" id="AJSX01000018">
    <property type="protein sequence ID" value="EIJ70530.1"/>
    <property type="molecule type" value="Genomic_DNA"/>
</dbReference>
<dbReference type="Proteomes" id="UP000006457">
    <property type="component" value="Unassembled WGS sequence"/>
</dbReference>
<dbReference type="RefSeq" id="WP_005759760.1">
    <property type="nucleotide sequence ID" value="NZ_AJSX01000018.1"/>
</dbReference>